<dbReference type="InterPro" id="IPR011335">
    <property type="entry name" value="Restrct_endonuc-II-like"/>
</dbReference>
<dbReference type="Gene3D" id="3.90.1570.10">
    <property type="entry name" value="tt1808, chain A"/>
    <property type="match status" value="1"/>
</dbReference>
<dbReference type="InterPro" id="IPR012296">
    <property type="entry name" value="Nuclease_put_TT1808"/>
</dbReference>
<sequence>MLLWDYRGKITSLLEFNFQTNNLRAEIMTFTPAIDPDIEYPDSDGKPMADNTEQYEWIVKIKENLEILFANSPNVFIAGDLLWYPVQDKKITGPVAPDVMVVFGRPKGRRGSYKQWQEDNIAPQVVFEILSPSNSLEEMERKLLFYQRYGVEEYYLYDPDSHNFQGWWRREGLLSSIPEINGWISPRLKIRFELTEKELEIYSLDGQKFLTSLELSQRLEQERLKAEQASLQLEQASLQLEQERLKAERLAEYIRSLGIDPDTL</sequence>
<dbReference type="HOGENOM" id="CLU_075279_0_0_3"/>
<reference evidence="3 4" key="1">
    <citation type="journal article" date="2015" name="Genome Announc.">
        <title>Complete Genome Sequence of Microcystis aeruginosa NIES-2549, a Bloom-Forming Cyanobacterium from Lake Kasumigaura, Japan.</title>
        <authorList>
            <person name="Yamaguchi H."/>
            <person name="Suzuki S."/>
            <person name="Tanabe Y."/>
            <person name="Osana Y."/>
            <person name="Shimura Y."/>
            <person name="Ishida K."/>
            <person name="Kawachi M."/>
        </authorList>
    </citation>
    <scope>NUCLEOTIDE SEQUENCE [LARGE SCALE GENOMIC DNA]</scope>
    <source>
        <strain evidence="3 4">NIES-2549</strain>
    </source>
</reference>
<dbReference type="SUPFAM" id="SSF52980">
    <property type="entry name" value="Restriction endonuclease-like"/>
    <property type="match status" value="1"/>
</dbReference>
<accession>A0A0F6RJM9</accession>
<organism evidence="3 4">
    <name type="scientific">Microcystis aeruginosa NIES-2549</name>
    <dbReference type="NCBI Taxonomy" id="1641812"/>
    <lineage>
        <taxon>Bacteria</taxon>
        <taxon>Bacillati</taxon>
        <taxon>Cyanobacteriota</taxon>
        <taxon>Cyanophyceae</taxon>
        <taxon>Oscillatoriophycideae</taxon>
        <taxon>Chroococcales</taxon>
        <taxon>Microcystaceae</taxon>
        <taxon>Microcystis</taxon>
    </lineage>
</organism>
<protein>
    <recommendedName>
        <fullName evidence="2">Putative restriction endonuclease domain-containing protein</fullName>
    </recommendedName>
</protein>
<evidence type="ECO:0000313" key="3">
    <source>
        <dbReference type="EMBL" id="AKE63100.1"/>
    </source>
</evidence>
<evidence type="ECO:0000256" key="1">
    <source>
        <dbReference type="SAM" id="Coils"/>
    </source>
</evidence>
<dbReference type="PATRIC" id="fig|1641812.3.peg.767"/>
<dbReference type="PANTHER" id="PTHR33352">
    <property type="entry name" value="SLR1095 PROTEIN"/>
    <property type="match status" value="1"/>
</dbReference>
<gene>
    <name evidence="3" type="ORF">MYAER_0740</name>
</gene>
<feature type="coiled-coil region" evidence="1">
    <location>
        <begin position="216"/>
        <end position="253"/>
    </location>
</feature>
<proteinExistence type="predicted"/>
<dbReference type="AlphaFoldDB" id="A0A0F6RJM9"/>
<dbReference type="EMBL" id="CP011304">
    <property type="protein sequence ID" value="AKE63100.1"/>
    <property type="molecule type" value="Genomic_DNA"/>
</dbReference>
<feature type="domain" description="Putative restriction endonuclease" evidence="2">
    <location>
        <begin position="74"/>
        <end position="169"/>
    </location>
</feature>
<evidence type="ECO:0000313" key="4">
    <source>
        <dbReference type="Proteomes" id="UP000034103"/>
    </source>
</evidence>
<evidence type="ECO:0000259" key="2">
    <source>
        <dbReference type="Pfam" id="PF05685"/>
    </source>
</evidence>
<dbReference type="InterPro" id="IPR008538">
    <property type="entry name" value="Uma2"/>
</dbReference>
<dbReference type="Proteomes" id="UP000034103">
    <property type="component" value="Chromosome"/>
</dbReference>
<keyword evidence="1" id="KW-0175">Coiled coil</keyword>
<dbReference type="Pfam" id="PF05685">
    <property type="entry name" value="Uma2"/>
    <property type="match status" value="1"/>
</dbReference>
<dbReference type="PANTHER" id="PTHR33352:SF2">
    <property type="entry name" value="SLL0995 PROTEIN"/>
    <property type="match status" value="1"/>
</dbReference>
<dbReference type="CDD" id="cd06260">
    <property type="entry name" value="DUF820-like"/>
    <property type="match status" value="1"/>
</dbReference>
<name>A0A0F6RJM9_MICAE</name>